<keyword evidence="1" id="KW-1133">Transmembrane helix</keyword>
<gene>
    <name evidence="2" type="ORF">SAMN05216215_107513</name>
</gene>
<accession>A0A1H3T552</accession>
<dbReference type="AlphaFoldDB" id="A0A1H3T552"/>
<dbReference type="Proteomes" id="UP000199529">
    <property type="component" value="Unassembled WGS sequence"/>
</dbReference>
<organism evidence="2 3">
    <name type="scientific">Saccharopolyspora shandongensis</name>
    <dbReference type="NCBI Taxonomy" id="418495"/>
    <lineage>
        <taxon>Bacteria</taxon>
        <taxon>Bacillati</taxon>
        <taxon>Actinomycetota</taxon>
        <taxon>Actinomycetes</taxon>
        <taxon>Pseudonocardiales</taxon>
        <taxon>Pseudonocardiaceae</taxon>
        <taxon>Saccharopolyspora</taxon>
    </lineage>
</organism>
<feature type="transmembrane region" description="Helical" evidence="1">
    <location>
        <begin position="7"/>
        <end position="26"/>
    </location>
</feature>
<proteinExistence type="predicted"/>
<reference evidence="3" key="1">
    <citation type="submission" date="2016-10" db="EMBL/GenBank/DDBJ databases">
        <authorList>
            <person name="Varghese N."/>
            <person name="Submissions S."/>
        </authorList>
    </citation>
    <scope>NUCLEOTIDE SEQUENCE [LARGE SCALE GENOMIC DNA]</scope>
    <source>
        <strain evidence="3">CGMCC 4.3530</strain>
    </source>
</reference>
<evidence type="ECO:0000256" key="1">
    <source>
        <dbReference type="SAM" id="Phobius"/>
    </source>
</evidence>
<feature type="transmembrane region" description="Helical" evidence="1">
    <location>
        <begin position="71"/>
        <end position="91"/>
    </location>
</feature>
<protein>
    <submittedName>
        <fullName evidence="2">Uncharacterized protein</fullName>
    </submittedName>
</protein>
<feature type="transmembrane region" description="Helical" evidence="1">
    <location>
        <begin position="38"/>
        <end position="59"/>
    </location>
</feature>
<sequence length="229" mass="24356">MATGARAVLLVELVLALAGGALHHLQIQGDIEFRSLTATTLLVAGSGAIVFGLLCLGLLRRFAGTEKRADVLAAAASVALFPVLLWFSYFIGRSGGYCIKEFPDGSERDFTCVPQEPGVHLLVDDISSYLGWPALGAGAITAMFIGAAFAGSQPDRGDSTFLRRNLTCAILVSAVPAVWFALDLSDTSKTETAWTALAVLVVIVPPAIHAIRRRAQLERVRKAGLRPRL</sequence>
<keyword evidence="1" id="KW-0812">Transmembrane</keyword>
<keyword evidence="1" id="KW-0472">Membrane</keyword>
<feature type="transmembrane region" description="Helical" evidence="1">
    <location>
        <begin position="194"/>
        <end position="211"/>
    </location>
</feature>
<feature type="transmembrane region" description="Helical" evidence="1">
    <location>
        <begin position="129"/>
        <end position="150"/>
    </location>
</feature>
<name>A0A1H3T552_9PSEU</name>
<evidence type="ECO:0000313" key="2">
    <source>
        <dbReference type="EMBL" id="SDZ45057.1"/>
    </source>
</evidence>
<feature type="transmembrane region" description="Helical" evidence="1">
    <location>
        <begin position="162"/>
        <end position="182"/>
    </location>
</feature>
<evidence type="ECO:0000313" key="3">
    <source>
        <dbReference type="Proteomes" id="UP000199529"/>
    </source>
</evidence>
<dbReference type="EMBL" id="FNOK01000075">
    <property type="protein sequence ID" value="SDZ45057.1"/>
    <property type="molecule type" value="Genomic_DNA"/>
</dbReference>
<keyword evidence="3" id="KW-1185">Reference proteome</keyword>